<dbReference type="AlphaFoldDB" id="A0A1T5J2W2"/>
<keyword evidence="3" id="KW-0813">Transport</keyword>
<evidence type="ECO:0000256" key="4">
    <source>
        <dbReference type="ARBA" id="ARBA00022452"/>
    </source>
</evidence>
<dbReference type="Pfam" id="PF02321">
    <property type="entry name" value="OEP"/>
    <property type="match status" value="2"/>
</dbReference>
<keyword evidence="7" id="KW-0998">Cell outer membrane</keyword>
<sequence>MFTFERSNIKAGFFIQEHLLPYLTIIKMFERSVLILFLFLLLPVLGFAQETKRMTLQEALLLARKHSNQLHADSIQYKLAENHISQNRTDVLPQIVLNASYRRLSDNITPFSINLSPDVSFTLNPQILNQSYNSVVLTQLLFNGGKTTYTRHALKYEAEAAKSDYEANVLALDQLVTDIWFNLYNATASAKIIMANIEVLTKKRADQDIFRQEGIALANDVLKIDLSITNLRSSLADIASLVGNLNYNLCLKTGIDPATSIEIPDDYLQSLVAIGPLQTYIEAALSKRQEVRSLKFHSDAATYRIKAMRADYFPTINLTGSYSYDNPNQRVIPSEDKFIYSAYVGASLTWKISSFYTNPVRVKETRMSALQVDHRFDQQLENIKIEVNANYLEYKKTLDKMSLVQTEIQQATENFNVEQNKLDAQTTTPADFLDANFKLLEAQLSLTTAKANAELAYRKLIKSTGETAQ</sequence>
<evidence type="ECO:0000313" key="8">
    <source>
        <dbReference type="EMBL" id="SKC45558.1"/>
    </source>
</evidence>
<keyword evidence="6" id="KW-0472">Membrane</keyword>
<dbReference type="InterPro" id="IPR003423">
    <property type="entry name" value="OMP_efflux"/>
</dbReference>
<evidence type="ECO:0000313" key="9">
    <source>
        <dbReference type="Proteomes" id="UP000190961"/>
    </source>
</evidence>
<keyword evidence="5" id="KW-0812">Transmembrane</keyword>
<comment type="subcellular location">
    <subcellularLocation>
        <location evidence="1">Cell outer membrane</location>
    </subcellularLocation>
</comment>
<organism evidence="8 9">
    <name type="scientific">Ohtaekwangia koreensis</name>
    <dbReference type="NCBI Taxonomy" id="688867"/>
    <lineage>
        <taxon>Bacteria</taxon>
        <taxon>Pseudomonadati</taxon>
        <taxon>Bacteroidota</taxon>
        <taxon>Cytophagia</taxon>
        <taxon>Cytophagales</taxon>
        <taxon>Fulvivirgaceae</taxon>
        <taxon>Ohtaekwangia</taxon>
    </lineage>
</organism>
<evidence type="ECO:0000256" key="1">
    <source>
        <dbReference type="ARBA" id="ARBA00004442"/>
    </source>
</evidence>
<dbReference type="SUPFAM" id="SSF56954">
    <property type="entry name" value="Outer membrane efflux proteins (OEP)"/>
    <property type="match status" value="1"/>
</dbReference>
<dbReference type="EMBL" id="FUZU01000001">
    <property type="protein sequence ID" value="SKC45558.1"/>
    <property type="molecule type" value="Genomic_DNA"/>
</dbReference>
<reference evidence="8 9" key="1">
    <citation type="submission" date="2017-02" db="EMBL/GenBank/DDBJ databases">
        <authorList>
            <person name="Peterson S.W."/>
        </authorList>
    </citation>
    <scope>NUCLEOTIDE SEQUENCE [LARGE SCALE GENOMIC DNA]</scope>
    <source>
        <strain evidence="8 9">DSM 25262</strain>
    </source>
</reference>
<comment type="similarity">
    <text evidence="2">Belongs to the outer membrane factor (OMF) (TC 1.B.17) family.</text>
</comment>
<dbReference type="GO" id="GO:0015562">
    <property type="term" value="F:efflux transmembrane transporter activity"/>
    <property type="evidence" value="ECO:0007669"/>
    <property type="project" value="InterPro"/>
</dbReference>
<keyword evidence="4" id="KW-1134">Transmembrane beta strand</keyword>
<evidence type="ECO:0000256" key="6">
    <source>
        <dbReference type="ARBA" id="ARBA00023136"/>
    </source>
</evidence>
<dbReference type="GO" id="GO:0009279">
    <property type="term" value="C:cell outer membrane"/>
    <property type="evidence" value="ECO:0007669"/>
    <property type="project" value="UniProtKB-SubCell"/>
</dbReference>
<dbReference type="Proteomes" id="UP000190961">
    <property type="component" value="Unassembled WGS sequence"/>
</dbReference>
<dbReference type="GO" id="GO:0015288">
    <property type="term" value="F:porin activity"/>
    <property type="evidence" value="ECO:0007669"/>
    <property type="project" value="TreeGrafter"/>
</dbReference>
<gene>
    <name evidence="8" type="ORF">SAMN05660236_0678</name>
</gene>
<protein>
    <submittedName>
        <fullName evidence="8">Outer membrane protein TolC</fullName>
    </submittedName>
</protein>
<accession>A0A1T5J2W2</accession>
<dbReference type="GO" id="GO:1990281">
    <property type="term" value="C:efflux pump complex"/>
    <property type="evidence" value="ECO:0007669"/>
    <property type="project" value="TreeGrafter"/>
</dbReference>
<keyword evidence="9" id="KW-1185">Reference proteome</keyword>
<evidence type="ECO:0000256" key="7">
    <source>
        <dbReference type="ARBA" id="ARBA00023237"/>
    </source>
</evidence>
<dbReference type="PANTHER" id="PTHR30026">
    <property type="entry name" value="OUTER MEMBRANE PROTEIN TOLC"/>
    <property type="match status" value="1"/>
</dbReference>
<dbReference type="PANTHER" id="PTHR30026:SF20">
    <property type="entry name" value="OUTER MEMBRANE PROTEIN TOLC"/>
    <property type="match status" value="1"/>
</dbReference>
<dbReference type="STRING" id="688867.SAMN05660236_0678"/>
<evidence type="ECO:0000256" key="2">
    <source>
        <dbReference type="ARBA" id="ARBA00007613"/>
    </source>
</evidence>
<dbReference type="InterPro" id="IPR051906">
    <property type="entry name" value="TolC-like"/>
</dbReference>
<evidence type="ECO:0000256" key="3">
    <source>
        <dbReference type="ARBA" id="ARBA00022448"/>
    </source>
</evidence>
<name>A0A1T5J2W2_9BACT</name>
<proteinExistence type="inferred from homology"/>
<evidence type="ECO:0000256" key="5">
    <source>
        <dbReference type="ARBA" id="ARBA00022692"/>
    </source>
</evidence>
<dbReference type="Gene3D" id="1.20.1600.10">
    <property type="entry name" value="Outer membrane efflux proteins (OEP)"/>
    <property type="match status" value="1"/>
</dbReference>